<proteinExistence type="predicted"/>
<feature type="transmembrane region" description="Helical" evidence="1">
    <location>
        <begin position="80"/>
        <end position="101"/>
    </location>
</feature>
<name>A0A223MW69_9VIBR</name>
<dbReference type="Proteomes" id="UP000215148">
    <property type="component" value="Chromosome 1"/>
</dbReference>
<keyword evidence="1" id="KW-0472">Membrane</keyword>
<sequence length="146" mass="16103">MSSMIKHYAMKRPITLFMLALLSLGTASLSLAKTLNIHAEIPKFLEKSLGGDIYLHFTLALFITLVFIRVISATLSPIQSIFLAIVIVSTCCVIDESLQMLSSSRSFSLLDLGASLLGIIMASTIYYVASRLRSSNLYSRLRQPRA</sequence>
<organism evidence="2 3">
    <name type="scientific">Vibrio qinghaiensis</name>
    <dbReference type="NCBI Taxonomy" id="2025808"/>
    <lineage>
        <taxon>Bacteria</taxon>
        <taxon>Pseudomonadati</taxon>
        <taxon>Pseudomonadota</taxon>
        <taxon>Gammaproteobacteria</taxon>
        <taxon>Vibrionales</taxon>
        <taxon>Vibrionaceae</taxon>
        <taxon>Vibrio</taxon>
    </lineage>
</organism>
<dbReference type="EMBL" id="CP022741">
    <property type="protein sequence ID" value="ASU21791.1"/>
    <property type="molecule type" value="Genomic_DNA"/>
</dbReference>
<evidence type="ECO:0008006" key="4">
    <source>
        <dbReference type="Google" id="ProtNLM"/>
    </source>
</evidence>
<dbReference type="KEGG" id="vqi:CCZ37_03940"/>
<gene>
    <name evidence="2" type="ORF">CCZ37_03940</name>
</gene>
<feature type="transmembrane region" description="Helical" evidence="1">
    <location>
        <begin position="48"/>
        <end position="68"/>
    </location>
</feature>
<feature type="transmembrane region" description="Helical" evidence="1">
    <location>
        <begin position="107"/>
        <end position="129"/>
    </location>
</feature>
<keyword evidence="1" id="KW-0812">Transmembrane</keyword>
<reference evidence="2 3" key="1">
    <citation type="submission" date="2017-08" db="EMBL/GenBank/DDBJ databases">
        <title>The Vibrio qinghaiensis sp.-Q67 is a luminous bacteria isolated firstly from Qinghai lake, Qinghai province, China, which has been proved to be very sensitive to detect environmental and food pollutants. Therefore, complete genome analysis of V. qinghaiensis sp.-Q67 highlights the potential application of this strain on detection of hazards in the contaminated environments.</title>
        <authorList>
            <person name="Gong L."/>
        </authorList>
    </citation>
    <scope>NUCLEOTIDE SEQUENCE [LARGE SCALE GENOMIC DNA]</scope>
    <source>
        <strain evidence="2 3">Q67</strain>
    </source>
</reference>
<dbReference type="AlphaFoldDB" id="A0A223MW69"/>
<evidence type="ECO:0000313" key="3">
    <source>
        <dbReference type="Proteomes" id="UP000215148"/>
    </source>
</evidence>
<protein>
    <recommendedName>
        <fullName evidence="4">VanZ-like domain-containing protein</fullName>
    </recommendedName>
</protein>
<evidence type="ECO:0000256" key="1">
    <source>
        <dbReference type="SAM" id="Phobius"/>
    </source>
</evidence>
<evidence type="ECO:0000313" key="2">
    <source>
        <dbReference type="EMBL" id="ASU21791.1"/>
    </source>
</evidence>
<accession>A0A223MW69</accession>
<keyword evidence="1" id="KW-1133">Transmembrane helix</keyword>
<keyword evidence="3" id="KW-1185">Reference proteome</keyword>